<dbReference type="Gene3D" id="3.40.630.10">
    <property type="entry name" value="Zn peptidases"/>
    <property type="match status" value="1"/>
</dbReference>
<evidence type="ECO:0000313" key="2">
    <source>
        <dbReference type="Proteomes" id="UP001265746"/>
    </source>
</evidence>
<proteinExistence type="predicted"/>
<dbReference type="AlphaFoldDB" id="A0AAD9SEN0"/>
<dbReference type="PANTHER" id="PTHR30575">
    <property type="entry name" value="PEPTIDASE M20"/>
    <property type="match status" value="1"/>
</dbReference>
<dbReference type="InterPro" id="IPR052030">
    <property type="entry name" value="Peptidase_M20/M20A_hydrolases"/>
</dbReference>
<dbReference type="Proteomes" id="UP001265746">
    <property type="component" value="Unassembled WGS sequence"/>
</dbReference>
<keyword evidence="2" id="KW-1185">Reference proteome</keyword>
<dbReference type="EMBL" id="JAUJFL010000003">
    <property type="protein sequence ID" value="KAK2606807.1"/>
    <property type="molecule type" value="Genomic_DNA"/>
</dbReference>
<protein>
    <submittedName>
        <fullName evidence="1">Uncharacterized protein</fullName>
    </submittedName>
</protein>
<name>A0AAD9SEN0_PHOAM</name>
<dbReference type="GO" id="GO:0016805">
    <property type="term" value="F:dipeptidase activity"/>
    <property type="evidence" value="ECO:0007669"/>
    <property type="project" value="TreeGrafter"/>
</dbReference>
<comment type="caution">
    <text evidence="1">The sequence shown here is derived from an EMBL/GenBank/DDBJ whole genome shotgun (WGS) entry which is preliminary data.</text>
</comment>
<accession>A0AAD9SEN0</accession>
<evidence type="ECO:0000313" key="1">
    <source>
        <dbReference type="EMBL" id="KAK2606807.1"/>
    </source>
</evidence>
<reference evidence="1" key="1">
    <citation type="submission" date="2023-06" db="EMBL/GenBank/DDBJ databases">
        <authorList>
            <person name="Noh H."/>
        </authorList>
    </citation>
    <scope>NUCLEOTIDE SEQUENCE</scope>
    <source>
        <strain evidence="1">DUCC20226</strain>
    </source>
</reference>
<dbReference type="PANTHER" id="PTHR30575:SF0">
    <property type="entry name" value="XAA-ARG DIPEPTIDASE"/>
    <property type="match status" value="1"/>
</dbReference>
<organism evidence="1 2">
    <name type="scientific">Phomopsis amygdali</name>
    <name type="common">Fusicoccum amygdali</name>
    <dbReference type="NCBI Taxonomy" id="1214568"/>
    <lineage>
        <taxon>Eukaryota</taxon>
        <taxon>Fungi</taxon>
        <taxon>Dikarya</taxon>
        <taxon>Ascomycota</taxon>
        <taxon>Pezizomycotina</taxon>
        <taxon>Sordariomycetes</taxon>
        <taxon>Sordariomycetidae</taxon>
        <taxon>Diaporthales</taxon>
        <taxon>Diaporthaceae</taxon>
        <taxon>Diaporthe</taxon>
    </lineage>
</organism>
<gene>
    <name evidence="1" type="ORF">N8I77_005533</name>
</gene>
<sequence>MGNVSHVVPSFHGIFGIPTEPGVAVHSRDFAGAASTEEAHRAALESAKGMAMLGLRVLAEAGLAERARDDFRGRGSHKGVLALMHPGDLNNLCSRLTKLPCSTMCVFRPS</sequence>